<dbReference type="InterPro" id="IPR028101">
    <property type="entry name" value="DUF4616"/>
</dbReference>
<organism evidence="2 3">
    <name type="scientific">Porites lobata</name>
    <dbReference type="NCBI Taxonomy" id="104759"/>
    <lineage>
        <taxon>Eukaryota</taxon>
        <taxon>Metazoa</taxon>
        <taxon>Cnidaria</taxon>
        <taxon>Anthozoa</taxon>
        <taxon>Hexacorallia</taxon>
        <taxon>Scleractinia</taxon>
        <taxon>Fungiina</taxon>
        <taxon>Poritidae</taxon>
        <taxon>Porites</taxon>
    </lineage>
</organism>
<dbReference type="EMBL" id="CALNXK010000404">
    <property type="protein sequence ID" value="CAH3184906.1"/>
    <property type="molecule type" value="Genomic_DNA"/>
</dbReference>
<evidence type="ECO:0000313" key="2">
    <source>
        <dbReference type="EMBL" id="CAH3184906.1"/>
    </source>
</evidence>
<reference evidence="2 3" key="1">
    <citation type="submission" date="2022-05" db="EMBL/GenBank/DDBJ databases">
        <authorList>
            <consortium name="Genoscope - CEA"/>
            <person name="William W."/>
        </authorList>
    </citation>
    <scope>NUCLEOTIDE SEQUENCE [LARGE SCALE GENOMIC DNA]</scope>
</reference>
<dbReference type="PANTHER" id="PTHR14375:SF2">
    <property type="entry name" value="SIMILAR TO RIKEN CDNA 4931414P19"/>
    <property type="match status" value="1"/>
</dbReference>
<feature type="non-terminal residue" evidence="2">
    <location>
        <position position="75"/>
    </location>
</feature>
<sequence>LPENQKRTKQTKQDNKVRPRRKRLFNAPVKVARGQEKQLMRELNYDFVSDEEDGTEGKWIIRSPSWRSPRTNELT</sequence>
<feature type="compositionally biased region" description="Basic and acidic residues" evidence="1">
    <location>
        <begin position="1"/>
        <end position="17"/>
    </location>
</feature>
<accession>A0ABN8RZK5</accession>
<keyword evidence="3" id="KW-1185">Reference proteome</keyword>
<protein>
    <submittedName>
        <fullName evidence="2">Uncharacterized protein</fullName>
    </submittedName>
</protein>
<proteinExistence type="predicted"/>
<evidence type="ECO:0000256" key="1">
    <source>
        <dbReference type="SAM" id="MobiDB-lite"/>
    </source>
</evidence>
<feature type="region of interest" description="Disordered" evidence="1">
    <location>
        <begin position="1"/>
        <end position="22"/>
    </location>
</feature>
<feature type="non-terminal residue" evidence="2">
    <location>
        <position position="1"/>
    </location>
</feature>
<gene>
    <name evidence="2" type="ORF">PLOB_00031678</name>
</gene>
<name>A0ABN8RZK5_9CNID</name>
<comment type="caution">
    <text evidence="2">The sequence shown here is derived from an EMBL/GenBank/DDBJ whole genome shotgun (WGS) entry which is preliminary data.</text>
</comment>
<dbReference type="Proteomes" id="UP001159405">
    <property type="component" value="Unassembled WGS sequence"/>
</dbReference>
<dbReference type="PANTHER" id="PTHR14375">
    <property type="entry name" value="SIMILAR TO RIKEN CDNA 4931414P19"/>
    <property type="match status" value="1"/>
</dbReference>
<evidence type="ECO:0000313" key="3">
    <source>
        <dbReference type="Proteomes" id="UP001159405"/>
    </source>
</evidence>